<protein>
    <submittedName>
        <fullName evidence="1">Uncharacterized protein</fullName>
    </submittedName>
</protein>
<comment type="caution">
    <text evidence="1">The sequence shown here is derived from an EMBL/GenBank/DDBJ whole genome shotgun (WGS) entry which is preliminary data.</text>
</comment>
<gene>
    <name evidence="1" type="ORF">DPMN_153808</name>
</gene>
<evidence type="ECO:0000313" key="1">
    <source>
        <dbReference type="EMBL" id="KAH3800179.1"/>
    </source>
</evidence>
<organism evidence="1 2">
    <name type="scientific">Dreissena polymorpha</name>
    <name type="common">Zebra mussel</name>
    <name type="synonym">Mytilus polymorpha</name>
    <dbReference type="NCBI Taxonomy" id="45954"/>
    <lineage>
        <taxon>Eukaryota</taxon>
        <taxon>Metazoa</taxon>
        <taxon>Spiralia</taxon>
        <taxon>Lophotrochozoa</taxon>
        <taxon>Mollusca</taxon>
        <taxon>Bivalvia</taxon>
        <taxon>Autobranchia</taxon>
        <taxon>Heteroconchia</taxon>
        <taxon>Euheterodonta</taxon>
        <taxon>Imparidentia</taxon>
        <taxon>Neoheterodontei</taxon>
        <taxon>Myida</taxon>
        <taxon>Dreissenoidea</taxon>
        <taxon>Dreissenidae</taxon>
        <taxon>Dreissena</taxon>
    </lineage>
</organism>
<keyword evidence="2" id="KW-1185">Reference proteome</keyword>
<sequence length="91" mass="10378">MKIFTPKPPKNAFARHGLGIASVVDNRVQKPGAGNYSKQWDRSCCIRASEHIEKTNQNDRNHSMNTIYPVQSMLPTEYVYDIPKPVDATFR</sequence>
<accession>A0A9D4J8K0</accession>
<dbReference type="AlphaFoldDB" id="A0A9D4J8K0"/>
<reference evidence="1" key="2">
    <citation type="submission" date="2020-11" db="EMBL/GenBank/DDBJ databases">
        <authorList>
            <person name="McCartney M.A."/>
            <person name="Auch B."/>
            <person name="Kono T."/>
            <person name="Mallez S."/>
            <person name="Becker A."/>
            <person name="Gohl D.M."/>
            <person name="Silverstein K.A.T."/>
            <person name="Koren S."/>
            <person name="Bechman K.B."/>
            <person name="Herman A."/>
            <person name="Abrahante J.E."/>
            <person name="Garbe J."/>
        </authorList>
    </citation>
    <scope>NUCLEOTIDE SEQUENCE</scope>
    <source>
        <strain evidence="1">Duluth1</strain>
        <tissue evidence="1">Whole animal</tissue>
    </source>
</reference>
<dbReference type="EMBL" id="JAIWYP010000007">
    <property type="protein sequence ID" value="KAH3800179.1"/>
    <property type="molecule type" value="Genomic_DNA"/>
</dbReference>
<evidence type="ECO:0000313" key="2">
    <source>
        <dbReference type="Proteomes" id="UP000828390"/>
    </source>
</evidence>
<name>A0A9D4J8K0_DREPO</name>
<proteinExistence type="predicted"/>
<feature type="non-terminal residue" evidence="1">
    <location>
        <position position="1"/>
    </location>
</feature>
<dbReference type="Proteomes" id="UP000828390">
    <property type="component" value="Unassembled WGS sequence"/>
</dbReference>
<reference evidence="1" key="1">
    <citation type="journal article" date="2019" name="bioRxiv">
        <title>The Genome of the Zebra Mussel, Dreissena polymorpha: A Resource for Invasive Species Research.</title>
        <authorList>
            <person name="McCartney M.A."/>
            <person name="Auch B."/>
            <person name="Kono T."/>
            <person name="Mallez S."/>
            <person name="Zhang Y."/>
            <person name="Obille A."/>
            <person name="Becker A."/>
            <person name="Abrahante J.E."/>
            <person name="Garbe J."/>
            <person name="Badalamenti J.P."/>
            <person name="Herman A."/>
            <person name="Mangelson H."/>
            <person name="Liachko I."/>
            <person name="Sullivan S."/>
            <person name="Sone E.D."/>
            <person name="Koren S."/>
            <person name="Silverstein K.A.T."/>
            <person name="Beckman K.B."/>
            <person name="Gohl D.M."/>
        </authorList>
    </citation>
    <scope>NUCLEOTIDE SEQUENCE</scope>
    <source>
        <strain evidence="1">Duluth1</strain>
        <tissue evidence="1">Whole animal</tissue>
    </source>
</reference>